<dbReference type="EMBL" id="JAHLQK010000002">
    <property type="protein sequence ID" value="MBU5676065.1"/>
    <property type="molecule type" value="Genomic_DNA"/>
</dbReference>
<proteinExistence type="predicted"/>
<keyword evidence="4" id="KW-1185">Reference proteome</keyword>
<organism evidence="3 4">
    <name type="scientific">Alkaliphilus flagellatus</name>
    <dbReference type="NCBI Taxonomy" id="2841507"/>
    <lineage>
        <taxon>Bacteria</taxon>
        <taxon>Bacillati</taxon>
        <taxon>Bacillota</taxon>
        <taxon>Clostridia</taxon>
        <taxon>Peptostreptococcales</taxon>
        <taxon>Natronincolaceae</taxon>
        <taxon>Alkaliphilus</taxon>
    </lineage>
</organism>
<evidence type="ECO:0000256" key="1">
    <source>
        <dbReference type="PROSITE-ProRule" id="PRU01161"/>
    </source>
</evidence>
<feature type="active site" description="Nucleophile" evidence="1">
    <location>
        <position position="39"/>
    </location>
</feature>
<keyword evidence="1" id="KW-0442">Lipid degradation</keyword>
<dbReference type="PANTHER" id="PTHR14226:SF25">
    <property type="entry name" value="PHOSPHOESTERASE"/>
    <property type="match status" value="1"/>
</dbReference>
<evidence type="ECO:0000313" key="3">
    <source>
        <dbReference type="EMBL" id="MBU5676065.1"/>
    </source>
</evidence>
<dbReference type="CDD" id="cd07208">
    <property type="entry name" value="Pat_hypo_Ecoli_yjju_like"/>
    <property type="match status" value="1"/>
</dbReference>
<protein>
    <submittedName>
        <fullName evidence="3">Patatin family protein</fullName>
    </submittedName>
</protein>
<name>A0ABS6G3S5_9FIRM</name>
<gene>
    <name evidence="3" type="ORF">KQI88_06520</name>
</gene>
<comment type="caution">
    <text evidence="3">The sequence shown here is derived from an EMBL/GenBank/DDBJ whole genome shotgun (WGS) entry which is preliminary data.</text>
</comment>
<evidence type="ECO:0000313" key="4">
    <source>
        <dbReference type="Proteomes" id="UP000779508"/>
    </source>
</evidence>
<sequence length="283" mass="32631">MKKIGLVLEGGGMRGVYTSGVLDFFMENNLYFPYTIGVSAGAGNAVSYISRQIGRSKKATVDSIDDPNYISYRNLIRHGYLFHMDLIFDEMPNKLIPFDYETFYNSQEECVIVASNCETGRPVYFSKKDCKDIMMVCRASSSLPLVSNIVEIDGMPLMDGGITDSIPIRKSINDGNEVNVLILTRDREYRKKPTRGKWLFEKAYEKYPKFQEAILNRYKSYNKTLDYIDELEKENKVFVIRPSEPVKIKRIEKDTEKLTELYNAGYEDAKVIFPKLLEWISDK</sequence>
<dbReference type="InterPro" id="IPR050301">
    <property type="entry name" value="NTE"/>
</dbReference>
<dbReference type="PROSITE" id="PS51635">
    <property type="entry name" value="PNPLA"/>
    <property type="match status" value="1"/>
</dbReference>
<dbReference type="InterPro" id="IPR002641">
    <property type="entry name" value="PNPLA_dom"/>
</dbReference>
<feature type="short sequence motif" description="GXSXG" evidence="1">
    <location>
        <begin position="37"/>
        <end position="41"/>
    </location>
</feature>
<feature type="domain" description="PNPLA" evidence="2">
    <location>
        <begin position="6"/>
        <end position="172"/>
    </location>
</feature>
<dbReference type="Proteomes" id="UP000779508">
    <property type="component" value="Unassembled WGS sequence"/>
</dbReference>
<reference evidence="3 4" key="1">
    <citation type="submission" date="2021-06" db="EMBL/GenBank/DDBJ databases">
        <authorList>
            <person name="Sun Q."/>
            <person name="Li D."/>
        </authorList>
    </citation>
    <scope>NUCLEOTIDE SEQUENCE [LARGE SCALE GENOMIC DNA]</scope>
    <source>
        <strain evidence="3 4">MSJ-5</strain>
    </source>
</reference>
<evidence type="ECO:0000259" key="2">
    <source>
        <dbReference type="PROSITE" id="PS51635"/>
    </source>
</evidence>
<feature type="short sequence motif" description="DGA/G" evidence="1">
    <location>
        <begin position="159"/>
        <end position="161"/>
    </location>
</feature>
<dbReference type="InterPro" id="IPR037483">
    <property type="entry name" value="YjjU-like"/>
</dbReference>
<accession>A0ABS6G3S5</accession>
<keyword evidence="1" id="KW-0378">Hydrolase</keyword>
<feature type="short sequence motif" description="GXGXXG" evidence="1">
    <location>
        <begin position="10"/>
        <end position="15"/>
    </location>
</feature>
<dbReference type="Pfam" id="PF19890">
    <property type="entry name" value="DUF6363"/>
    <property type="match status" value="1"/>
</dbReference>
<feature type="active site" description="Proton acceptor" evidence="1">
    <location>
        <position position="159"/>
    </location>
</feature>
<dbReference type="Pfam" id="PF01734">
    <property type="entry name" value="Patatin"/>
    <property type="match status" value="1"/>
</dbReference>
<dbReference type="InterPro" id="IPR045943">
    <property type="entry name" value="DUF6363"/>
</dbReference>
<dbReference type="PANTHER" id="PTHR14226">
    <property type="entry name" value="NEUROPATHY TARGET ESTERASE/SWISS CHEESE D.MELANOGASTER"/>
    <property type="match status" value="1"/>
</dbReference>
<keyword evidence="1" id="KW-0443">Lipid metabolism</keyword>
<dbReference type="RefSeq" id="WP_216415546.1">
    <property type="nucleotide sequence ID" value="NZ_JAHLQK010000002.1"/>
</dbReference>